<reference evidence="2" key="1">
    <citation type="submission" date="2016-10" db="EMBL/GenBank/DDBJ databases">
        <authorList>
            <person name="Varghese N."/>
            <person name="Submissions S."/>
        </authorList>
    </citation>
    <scope>NUCLEOTIDE SEQUENCE [LARGE SCALE GENOMIC DNA]</scope>
    <source>
        <strain evidence="2">DSM 16858</strain>
    </source>
</reference>
<keyword evidence="2" id="KW-1185">Reference proteome</keyword>
<proteinExistence type="predicted"/>
<evidence type="ECO:0000313" key="2">
    <source>
        <dbReference type="Proteomes" id="UP000199181"/>
    </source>
</evidence>
<organism evidence="1 2">
    <name type="scientific">Stigmatella erecta</name>
    <dbReference type="NCBI Taxonomy" id="83460"/>
    <lineage>
        <taxon>Bacteria</taxon>
        <taxon>Pseudomonadati</taxon>
        <taxon>Myxococcota</taxon>
        <taxon>Myxococcia</taxon>
        <taxon>Myxococcales</taxon>
        <taxon>Cystobacterineae</taxon>
        <taxon>Archangiaceae</taxon>
        <taxon>Stigmatella</taxon>
    </lineage>
</organism>
<protein>
    <submittedName>
        <fullName evidence="1">Uncharacterized protein</fullName>
    </submittedName>
</protein>
<sequence>MLLLPGRRVLASRVTPLDFETALSTPDTQEEVFGDTVLTWKRSRWLLEVSFLPGGAPLFAHVRRAEG</sequence>
<dbReference type="AlphaFoldDB" id="A0A1I0KHU4"/>
<dbReference type="EMBL" id="FOIJ01000010">
    <property type="protein sequence ID" value="SEU23279.1"/>
    <property type="molecule type" value="Genomic_DNA"/>
</dbReference>
<dbReference type="Proteomes" id="UP000199181">
    <property type="component" value="Unassembled WGS sequence"/>
</dbReference>
<name>A0A1I0KHU4_9BACT</name>
<gene>
    <name evidence="1" type="ORF">SAMN05443639_110228</name>
</gene>
<accession>A0A1I0KHU4</accession>
<evidence type="ECO:0000313" key="1">
    <source>
        <dbReference type="EMBL" id="SEU23279.1"/>
    </source>
</evidence>